<dbReference type="Gene3D" id="4.10.60.10">
    <property type="entry name" value="Zinc finger, CCHC-type"/>
    <property type="match status" value="1"/>
</dbReference>
<dbReference type="SUPFAM" id="SSF57756">
    <property type="entry name" value="Retrovirus zinc finger-like domains"/>
    <property type="match status" value="1"/>
</dbReference>
<feature type="domain" description="CCHC-type" evidence="3">
    <location>
        <begin position="26"/>
        <end position="41"/>
    </location>
</feature>
<organism evidence="4 5">
    <name type="scientific">Euphydryas editha</name>
    <name type="common">Edith's checkerspot</name>
    <dbReference type="NCBI Taxonomy" id="104508"/>
    <lineage>
        <taxon>Eukaryota</taxon>
        <taxon>Metazoa</taxon>
        <taxon>Ecdysozoa</taxon>
        <taxon>Arthropoda</taxon>
        <taxon>Hexapoda</taxon>
        <taxon>Insecta</taxon>
        <taxon>Pterygota</taxon>
        <taxon>Neoptera</taxon>
        <taxon>Endopterygota</taxon>
        <taxon>Lepidoptera</taxon>
        <taxon>Glossata</taxon>
        <taxon>Ditrysia</taxon>
        <taxon>Papilionoidea</taxon>
        <taxon>Nymphalidae</taxon>
        <taxon>Nymphalinae</taxon>
        <taxon>Euphydryas</taxon>
    </lineage>
</organism>
<keyword evidence="5" id="KW-1185">Reference proteome</keyword>
<dbReference type="Proteomes" id="UP001153954">
    <property type="component" value="Unassembled WGS sequence"/>
</dbReference>
<protein>
    <recommendedName>
        <fullName evidence="3">CCHC-type domain-containing protein</fullName>
    </recommendedName>
</protein>
<feature type="compositionally biased region" description="Polar residues" evidence="2">
    <location>
        <begin position="77"/>
        <end position="86"/>
    </location>
</feature>
<proteinExistence type="predicted"/>
<evidence type="ECO:0000256" key="2">
    <source>
        <dbReference type="SAM" id="MobiDB-lite"/>
    </source>
</evidence>
<dbReference type="InterPro" id="IPR036875">
    <property type="entry name" value="Znf_CCHC_sf"/>
</dbReference>
<dbReference type="Pfam" id="PF00098">
    <property type="entry name" value="zf-CCHC"/>
    <property type="match status" value="1"/>
</dbReference>
<sequence length="97" mass="10169">MRCFKCLGIGHTRLTCPAAVDRSGACFRCGLEGHIGRNCTKALRCAVCAAAGEPAAHLMGARDCRPLKSKGRAVAKSLTTPQNPTRHVTEGTVAMSS</sequence>
<dbReference type="AlphaFoldDB" id="A0AAU9V6K9"/>
<comment type="caution">
    <text evidence="4">The sequence shown here is derived from an EMBL/GenBank/DDBJ whole genome shotgun (WGS) entry which is preliminary data.</text>
</comment>
<dbReference type="PROSITE" id="PS50158">
    <property type="entry name" value="ZF_CCHC"/>
    <property type="match status" value="1"/>
</dbReference>
<keyword evidence="1" id="KW-0862">Zinc</keyword>
<evidence type="ECO:0000259" key="3">
    <source>
        <dbReference type="PROSITE" id="PS50158"/>
    </source>
</evidence>
<dbReference type="GO" id="GO:0008270">
    <property type="term" value="F:zinc ion binding"/>
    <property type="evidence" value="ECO:0007669"/>
    <property type="project" value="UniProtKB-KW"/>
</dbReference>
<evidence type="ECO:0000313" key="4">
    <source>
        <dbReference type="EMBL" id="CAH2107675.1"/>
    </source>
</evidence>
<dbReference type="EMBL" id="CAKOGL010000030">
    <property type="protein sequence ID" value="CAH2107675.1"/>
    <property type="molecule type" value="Genomic_DNA"/>
</dbReference>
<dbReference type="SMART" id="SM00343">
    <property type="entry name" value="ZnF_C2HC"/>
    <property type="match status" value="2"/>
</dbReference>
<keyword evidence="1" id="KW-0479">Metal-binding</keyword>
<feature type="region of interest" description="Disordered" evidence="2">
    <location>
        <begin position="76"/>
        <end position="97"/>
    </location>
</feature>
<gene>
    <name evidence="4" type="ORF">EEDITHA_LOCUS21684</name>
</gene>
<dbReference type="GO" id="GO:0003676">
    <property type="term" value="F:nucleic acid binding"/>
    <property type="evidence" value="ECO:0007669"/>
    <property type="project" value="InterPro"/>
</dbReference>
<keyword evidence="1" id="KW-0863">Zinc-finger</keyword>
<evidence type="ECO:0000256" key="1">
    <source>
        <dbReference type="PROSITE-ProRule" id="PRU00047"/>
    </source>
</evidence>
<accession>A0AAU9V6K9</accession>
<name>A0AAU9V6K9_EUPED</name>
<dbReference type="InterPro" id="IPR001878">
    <property type="entry name" value="Znf_CCHC"/>
</dbReference>
<reference evidence="4" key="1">
    <citation type="submission" date="2022-03" db="EMBL/GenBank/DDBJ databases">
        <authorList>
            <person name="Tunstrom K."/>
        </authorList>
    </citation>
    <scope>NUCLEOTIDE SEQUENCE</scope>
</reference>
<evidence type="ECO:0000313" key="5">
    <source>
        <dbReference type="Proteomes" id="UP001153954"/>
    </source>
</evidence>